<feature type="transmembrane region" description="Helical" evidence="1">
    <location>
        <begin position="183"/>
        <end position="209"/>
    </location>
</feature>
<feature type="transmembrane region" description="Helical" evidence="1">
    <location>
        <begin position="120"/>
        <end position="145"/>
    </location>
</feature>
<organism evidence="2 3">
    <name type="scientific">Afipia felis</name>
    <name type="common">Cat scratch disease bacillus</name>
    <dbReference type="NCBI Taxonomy" id="1035"/>
    <lineage>
        <taxon>Bacteria</taxon>
        <taxon>Pseudomonadati</taxon>
        <taxon>Pseudomonadota</taxon>
        <taxon>Alphaproteobacteria</taxon>
        <taxon>Hyphomicrobiales</taxon>
        <taxon>Nitrobacteraceae</taxon>
        <taxon>Afipia</taxon>
    </lineage>
</organism>
<reference evidence="2 3" key="1">
    <citation type="submission" date="2018-06" db="EMBL/GenBank/DDBJ databases">
        <authorList>
            <consortium name="Pathogen Informatics"/>
            <person name="Doyle S."/>
        </authorList>
    </citation>
    <scope>NUCLEOTIDE SEQUENCE [LARGE SCALE GENOMIC DNA]</scope>
    <source>
        <strain evidence="2 3">NCTC12722</strain>
    </source>
</reference>
<dbReference type="RefSeq" id="WP_002718516.1">
    <property type="nucleotide sequence ID" value="NZ_UFSI01000001.1"/>
</dbReference>
<proteinExistence type="predicted"/>
<dbReference type="Proteomes" id="UP000254343">
    <property type="component" value="Unassembled WGS sequence"/>
</dbReference>
<dbReference type="OrthoDB" id="7764375at2"/>
<sequence>MTDNLIDRLTADLKPIAPQAMHALFLRHAGVGITVAAAITLLLLGPRHDLALATTTLAFWCKLGYAVSLIAILVRALPALSRPLQAQLPWPAIALPVLGLAGIAALQWSITTPDQREMLAWGTTALVCPWLIVLISLPLLASLLATMRKLAPANPSLAGLAAGLTSGATAVFIYSFHCPEPGVLFIVLWYTLGVLGAGLLGMISGRLWLRW</sequence>
<name>A0A380W6I9_AFIFE</name>
<feature type="transmembrane region" description="Helical" evidence="1">
    <location>
        <begin position="88"/>
        <end position="108"/>
    </location>
</feature>
<dbReference type="AlphaFoldDB" id="A0A380W6I9"/>
<feature type="transmembrane region" description="Helical" evidence="1">
    <location>
        <begin position="24"/>
        <end position="45"/>
    </location>
</feature>
<gene>
    <name evidence="2" type="ORF">NCTC12722_00916</name>
</gene>
<evidence type="ECO:0000313" key="3">
    <source>
        <dbReference type="Proteomes" id="UP000254343"/>
    </source>
</evidence>
<accession>A0A380W6I9</accession>
<keyword evidence="1" id="KW-0472">Membrane</keyword>
<keyword evidence="1" id="KW-0812">Transmembrane</keyword>
<keyword evidence="1" id="KW-1133">Transmembrane helix</keyword>
<evidence type="ECO:0000256" key="1">
    <source>
        <dbReference type="SAM" id="Phobius"/>
    </source>
</evidence>
<feature type="transmembrane region" description="Helical" evidence="1">
    <location>
        <begin position="157"/>
        <end position="177"/>
    </location>
</feature>
<dbReference type="Pfam" id="PF06532">
    <property type="entry name" value="NrsF"/>
    <property type="match status" value="1"/>
</dbReference>
<feature type="transmembrane region" description="Helical" evidence="1">
    <location>
        <begin position="57"/>
        <end position="76"/>
    </location>
</feature>
<dbReference type="InterPro" id="IPR009495">
    <property type="entry name" value="NrsF"/>
</dbReference>
<evidence type="ECO:0000313" key="2">
    <source>
        <dbReference type="EMBL" id="SUU83737.1"/>
    </source>
</evidence>
<protein>
    <submittedName>
        <fullName evidence="2">Protein of uncharacterized function (DUF1109)</fullName>
    </submittedName>
</protein>
<dbReference type="EMBL" id="UIGB01000001">
    <property type="protein sequence ID" value="SUU83737.1"/>
    <property type="molecule type" value="Genomic_DNA"/>
</dbReference>